<comment type="similarity">
    <text evidence="1 3">Belongs to the UPF0122 family.</text>
</comment>
<gene>
    <name evidence="5" type="ORF">bsdE14_41420</name>
</gene>
<dbReference type="EMBL" id="BRXR01000001">
    <property type="protein sequence ID" value="GLC32732.1"/>
    <property type="molecule type" value="Genomic_DNA"/>
</dbReference>
<dbReference type="PANTHER" id="PTHR40083:SF1">
    <property type="entry name" value="UPF0122 PROTEIN YLXM"/>
    <property type="match status" value="1"/>
</dbReference>
<evidence type="ECO:0000256" key="1">
    <source>
        <dbReference type="ARBA" id="ARBA00008720"/>
    </source>
</evidence>
<feature type="coiled-coil region" evidence="4">
    <location>
        <begin position="74"/>
        <end position="101"/>
    </location>
</feature>
<organism evidence="5 6">
    <name type="scientific">Clostridium omnivorum</name>
    <dbReference type="NCBI Taxonomy" id="1604902"/>
    <lineage>
        <taxon>Bacteria</taxon>
        <taxon>Bacillati</taxon>
        <taxon>Bacillota</taxon>
        <taxon>Clostridia</taxon>
        <taxon>Eubacteriales</taxon>
        <taxon>Clostridiaceae</taxon>
        <taxon>Clostridium</taxon>
    </lineage>
</organism>
<dbReference type="Proteomes" id="UP001208567">
    <property type="component" value="Unassembled WGS sequence"/>
</dbReference>
<reference evidence="5 6" key="1">
    <citation type="journal article" date="2024" name="Int. J. Syst. Evol. Microbiol.">
        <title>Clostridium omnivorum sp. nov., isolated from anoxic soil under the treatment of reductive soil disinfestation.</title>
        <authorList>
            <person name="Ueki A."/>
            <person name="Tonouchi A."/>
            <person name="Kaku N."/>
            <person name="Honma S."/>
            <person name="Ueki K."/>
        </authorList>
    </citation>
    <scope>NUCLEOTIDE SEQUENCE [LARGE SCALE GENOMIC DNA]</scope>
    <source>
        <strain evidence="5 6">E14</strain>
    </source>
</reference>
<dbReference type="SUPFAM" id="SSF88659">
    <property type="entry name" value="Sigma3 and sigma4 domains of RNA polymerase sigma factors"/>
    <property type="match status" value="1"/>
</dbReference>
<dbReference type="Pfam" id="PF04297">
    <property type="entry name" value="UPF0122"/>
    <property type="match status" value="1"/>
</dbReference>
<evidence type="ECO:0000256" key="3">
    <source>
        <dbReference type="HAMAP-Rule" id="MF_00245"/>
    </source>
</evidence>
<dbReference type="InterPro" id="IPR036388">
    <property type="entry name" value="WH-like_DNA-bd_sf"/>
</dbReference>
<dbReference type="HAMAP" id="MF_00245">
    <property type="entry name" value="UPF0122"/>
    <property type="match status" value="1"/>
</dbReference>
<accession>A0ABQ5NC03</accession>
<keyword evidence="4" id="KW-0175">Coiled coil</keyword>
<dbReference type="NCBIfam" id="NF045758">
    <property type="entry name" value="YlxM"/>
    <property type="match status" value="1"/>
</dbReference>
<dbReference type="InterPro" id="IPR013324">
    <property type="entry name" value="RNA_pol_sigma_r3/r4-like"/>
</dbReference>
<evidence type="ECO:0000313" key="6">
    <source>
        <dbReference type="Proteomes" id="UP001208567"/>
    </source>
</evidence>
<proteinExistence type="inferred from homology"/>
<dbReference type="Gene3D" id="1.10.10.10">
    <property type="entry name" value="Winged helix-like DNA-binding domain superfamily/Winged helix DNA-binding domain"/>
    <property type="match status" value="1"/>
</dbReference>
<evidence type="ECO:0000256" key="4">
    <source>
        <dbReference type="SAM" id="Coils"/>
    </source>
</evidence>
<sequence length="115" mass="13599">MIERFEITILLDFYGDLLTEKQREIMEMYFNDDLSLAEISENNNTSRQAIHDIIKRCQKSLLDYEGKLGLMKANNDMKAKKKELFNKIESLNDMIDDSELRNKIEEIKSDINDLF</sequence>
<name>A0ABQ5NC03_9CLOT</name>
<dbReference type="InterPro" id="IPR054831">
    <property type="entry name" value="UPF0122_fam_protein"/>
</dbReference>
<evidence type="ECO:0000313" key="5">
    <source>
        <dbReference type="EMBL" id="GLC32732.1"/>
    </source>
</evidence>
<keyword evidence="6" id="KW-1185">Reference proteome</keyword>
<dbReference type="RefSeq" id="WP_264852041.1">
    <property type="nucleotide sequence ID" value="NZ_BRXR01000001.1"/>
</dbReference>
<dbReference type="NCBIfam" id="NF001072">
    <property type="entry name" value="PRK00118.2-2"/>
    <property type="match status" value="1"/>
</dbReference>
<protein>
    <recommendedName>
        <fullName evidence="3">UPF0122 protein bsdE14_41420</fullName>
    </recommendedName>
</protein>
<comment type="function">
    <text evidence="2 3">Might take part in the signal recognition particle (SRP) pathway. This is inferred from the conservation of its genetic proximity to ftsY/ffh. May be a regulatory protein.</text>
</comment>
<evidence type="ECO:0000256" key="2">
    <source>
        <dbReference type="ARBA" id="ARBA00024764"/>
    </source>
</evidence>
<dbReference type="PANTHER" id="PTHR40083">
    <property type="entry name" value="UPF0122 PROTEIN CBO2450/CLC_2298"/>
    <property type="match status" value="1"/>
</dbReference>
<comment type="caution">
    <text evidence="5">The sequence shown here is derived from an EMBL/GenBank/DDBJ whole genome shotgun (WGS) entry which is preliminary data.</text>
</comment>
<dbReference type="InterPro" id="IPR007394">
    <property type="entry name" value="UPF0122"/>
</dbReference>